<dbReference type="PROSITE" id="PS00758">
    <property type="entry name" value="ARGE_DAPE_CPG2_1"/>
    <property type="match status" value="1"/>
</dbReference>
<comment type="cofactor">
    <cofactor evidence="1">
        <name>Co(2+)</name>
        <dbReference type="ChEBI" id="CHEBI:48828"/>
    </cofactor>
</comment>
<evidence type="ECO:0000256" key="9">
    <source>
        <dbReference type="ARBA" id="ARBA00023285"/>
    </source>
</evidence>
<sequence length="437" mass="48143">MENKQVMDWIDQNSQQIIGFLQELIRRPSVNPAFDEKEELKGEGDVQRYIQQYLQDELGLESELRCPDPEALRKYADKAGYMEGHTFEDRPNLYAECKGAGGGRSIMLSGHVDVVQLGEGWTVDPFGGDIDGDKLYGRGATDMKGGVAAMIMALKAIKQAGITLKGDVRIGTVVDEEAGGMGTLALVGGDGRRADACIITEGTEMLVEPLCRGILWGKLIVPGRPGHIEHFKTDWRTGGAVDAIDKARLYLDQIDRLNEEWGFTKRHPLLPIPCQFKVAQINAGEYPTTYAGSCEIIFDVQYLPEENDQNGMGSKVKQQVLDFVKQVADTDPWLRENPPKVEWILNADCGETPADSDFVQTVVGAVEQVEGQKPDITGALGHTDMGWFCNVGIPTINYGPGPAWKAHQVDEYVSIDQLIRCTKNIAQTILDWCGVAE</sequence>
<dbReference type="InterPro" id="IPR002933">
    <property type="entry name" value="Peptidase_M20"/>
</dbReference>
<reference evidence="12" key="1">
    <citation type="submission" date="2015-09" db="EMBL/GenBank/DDBJ databases">
        <authorList>
            <consortium name="Pathogen Informatics"/>
        </authorList>
    </citation>
    <scope>NUCLEOTIDE SEQUENCE</scope>
    <source>
        <strain evidence="12">2789STDY5834896</strain>
    </source>
</reference>
<dbReference type="GO" id="GO:0009089">
    <property type="term" value="P:lysine biosynthetic process via diaminopimelate"/>
    <property type="evidence" value="ECO:0007669"/>
    <property type="project" value="UniProtKB-UniPathway"/>
</dbReference>
<name>A0A1C6IPC9_9FIRM</name>
<dbReference type="EMBL" id="FMHG01000001">
    <property type="protein sequence ID" value="SCJ71583.1"/>
    <property type="molecule type" value="Genomic_DNA"/>
</dbReference>
<comment type="cofactor">
    <cofactor evidence="2">
        <name>Zn(2+)</name>
        <dbReference type="ChEBI" id="CHEBI:29105"/>
    </cofactor>
</comment>
<gene>
    <name evidence="12" type="ORF">SAMEA3545359_01591</name>
</gene>
<keyword evidence="8" id="KW-0862">Zinc</keyword>
<evidence type="ECO:0000256" key="6">
    <source>
        <dbReference type="ARBA" id="ARBA00016853"/>
    </source>
</evidence>
<feature type="domain" description="Peptidase M20 dimerisation" evidence="11">
    <location>
        <begin position="212"/>
        <end position="308"/>
    </location>
</feature>
<dbReference type="InterPro" id="IPR011650">
    <property type="entry name" value="Peptidase_M20_dimer"/>
</dbReference>
<dbReference type="Pfam" id="PF07687">
    <property type="entry name" value="M20_dimer"/>
    <property type="match status" value="1"/>
</dbReference>
<comment type="similarity">
    <text evidence="4">Belongs to the peptidase M20A family.</text>
</comment>
<keyword evidence="9" id="KW-0170">Cobalt</keyword>
<dbReference type="UniPathway" id="UPA00034">
    <property type="reaction ID" value="UER00021"/>
</dbReference>
<dbReference type="Gene3D" id="3.30.70.360">
    <property type="match status" value="1"/>
</dbReference>
<evidence type="ECO:0000256" key="10">
    <source>
        <dbReference type="ARBA" id="ARBA00051301"/>
    </source>
</evidence>
<proteinExistence type="inferred from homology"/>
<keyword evidence="7 12" id="KW-0378">Hydrolase</keyword>
<evidence type="ECO:0000256" key="4">
    <source>
        <dbReference type="ARBA" id="ARBA00006247"/>
    </source>
</evidence>
<accession>A0A1C6IPC9</accession>
<dbReference type="Pfam" id="PF01546">
    <property type="entry name" value="Peptidase_M20"/>
    <property type="match status" value="1"/>
</dbReference>
<evidence type="ECO:0000256" key="7">
    <source>
        <dbReference type="ARBA" id="ARBA00022801"/>
    </source>
</evidence>
<dbReference type="InterPro" id="IPR001261">
    <property type="entry name" value="ArgE/DapE_CS"/>
</dbReference>
<evidence type="ECO:0000256" key="3">
    <source>
        <dbReference type="ARBA" id="ARBA00005130"/>
    </source>
</evidence>
<dbReference type="GO" id="GO:0009014">
    <property type="term" value="F:succinyl-diaminopimelate desuccinylase activity"/>
    <property type="evidence" value="ECO:0007669"/>
    <property type="project" value="UniProtKB-EC"/>
</dbReference>
<protein>
    <recommendedName>
        <fullName evidence="6">Probable succinyl-diaminopimelate desuccinylase</fullName>
        <ecNumber evidence="5">3.5.1.18</ecNumber>
    </recommendedName>
</protein>
<evidence type="ECO:0000259" key="11">
    <source>
        <dbReference type="Pfam" id="PF07687"/>
    </source>
</evidence>
<dbReference type="InterPro" id="IPR050072">
    <property type="entry name" value="Peptidase_M20A"/>
</dbReference>
<evidence type="ECO:0000256" key="1">
    <source>
        <dbReference type="ARBA" id="ARBA00001941"/>
    </source>
</evidence>
<comment type="pathway">
    <text evidence="3">Amino-acid biosynthesis; L-lysine biosynthesis via DAP pathway; LL-2,6-diaminopimelate from (S)-tetrahydrodipicolinate (succinylase route): step 3/3.</text>
</comment>
<comment type="catalytic activity">
    <reaction evidence="10">
        <text>N-succinyl-(2S,6S)-2,6-diaminopimelate + H2O = (2S,6S)-2,6-diaminopimelate + succinate</text>
        <dbReference type="Rhea" id="RHEA:22608"/>
        <dbReference type="ChEBI" id="CHEBI:15377"/>
        <dbReference type="ChEBI" id="CHEBI:30031"/>
        <dbReference type="ChEBI" id="CHEBI:57609"/>
        <dbReference type="ChEBI" id="CHEBI:58087"/>
        <dbReference type="EC" id="3.5.1.18"/>
    </reaction>
</comment>
<evidence type="ECO:0000313" key="12">
    <source>
        <dbReference type="EMBL" id="SCJ71583.1"/>
    </source>
</evidence>
<dbReference type="Gene3D" id="3.40.630.10">
    <property type="entry name" value="Zn peptidases"/>
    <property type="match status" value="1"/>
</dbReference>
<dbReference type="SUPFAM" id="SSF53187">
    <property type="entry name" value="Zn-dependent exopeptidases"/>
    <property type="match status" value="1"/>
</dbReference>
<dbReference type="AlphaFoldDB" id="A0A1C6IPC9"/>
<evidence type="ECO:0000256" key="2">
    <source>
        <dbReference type="ARBA" id="ARBA00001947"/>
    </source>
</evidence>
<dbReference type="PANTHER" id="PTHR43808:SF25">
    <property type="entry name" value="PEPTIDASE M20 DIMERISATION DOMAIN-CONTAINING PROTEIN"/>
    <property type="match status" value="1"/>
</dbReference>
<dbReference type="InterPro" id="IPR010182">
    <property type="entry name" value="ArgE/DapE"/>
</dbReference>
<dbReference type="PANTHER" id="PTHR43808">
    <property type="entry name" value="ACETYLORNITHINE DEACETYLASE"/>
    <property type="match status" value="1"/>
</dbReference>
<organism evidence="12">
    <name type="scientific">uncultured Anaerotruncus sp</name>
    <dbReference type="NCBI Taxonomy" id="905011"/>
    <lineage>
        <taxon>Bacteria</taxon>
        <taxon>Bacillati</taxon>
        <taxon>Bacillota</taxon>
        <taxon>Clostridia</taxon>
        <taxon>Eubacteriales</taxon>
        <taxon>Oscillospiraceae</taxon>
        <taxon>Anaerotruncus</taxon>
        <taxon>environmental samples</taxon>
    </lineage>
</organism>
<dbReference type="NCBIfam" id="TIGR01910">
    <property type="entry name" value="DapE-ArgE"/>
    <property type="match status" value="1"/>
</dbReference>
<evidence type="ECO:0000256" key="8">
    <source>
        <dbReference type="ARBA" id="ARBA00022833"/>
    </source>
</evidence>
<evidence type="ECO:0000256" key="5">
    <source>
        <dbReference type="ARBA" id="ARBA00011921"/>
    </source>
</evidence>
<dbReference type="EC" id="3.5.1.18" evidence="5"/>